<gene>
    <name evidence="4" type="ORF">BCR42DRAFT_461104</name>
</gene>
<evidence type="ECO:0000259" key="2">
    <source>
        <dbReference type="Pfam" id="PF24544"/>
    </source>
</evidence>
<comment type="caution">
    <text evidence="4">The sequence shown here is derived from an EMBL/GenBank/DDBJ whole genome shotgun (WGS) entry which is preliminary data.</text>
</comment>
<dbReference type="Pfam" id="PF24544">
    <property type="entry name" value="Ig_TPPC8_2nd"/>
    <property type="match status" value="1"/>
</dbReference>
<dbReference type="OrthoDB" id="203724at2759"/>
<organism evidence="4 5">
    <name type="scientific">Absidia repens</name>
    <dbReference type="NCBI Taxonomy" id="90262"/>
    <lineage>
        <taxon>Eukaryota</taxon>
        <taxon>Fungi</taxon>
        <taxon>Fungi incertae sedis</taxon>
        <taxon>Mucoromycota</taxon>
        <taxon>Mucoromycotina</taxon>
        <taxon>Mucoromycetes</taxon>
        <taxon>Mucorales</taxon>
        <taxon>Cunninghamellaceae</taxon>
        <taxon>Absidia</taxon>
    </lineage>
</organism>
<feature type="region of interest" description="Disordered" evidence="1">
    <location>
        <begin position="1172"/>
        <end position="1192"/>
    </location>
</feature>
<feature type="region of interest" description="Disordered" evidence="1">
    <location>
        <begin position="144"/>
        <end position="192"/>
    </location>
</feature>
<feature type="domain" description="TPPC8 second Ig-like" evidence="2">
    <location>
        <begin position="833"/>
        <end position="953"/>
    </location>
</feature>
<dbReference type="PANTHER" id="PTHR12975">
    <property type="entry name" value="TRANSPORT PROTEIN TRAPP"/>
    <property type="match status" value="1"/>
</dbReference>
<sequence>MLSLRGMTEHETFDHPVAMLIAISSANPDPMGAIMQLYNPNVPSFTVDKPYVDTNILRYYVLIHDPQQTTLEQSQEIFDKMKKSFGLHCHMLTLDSRPQTTFEGTDALPTINTNLSGESIRTFWQNDLEGKSIIDNSLQHYTQQLSNNNDGQPIQPPPPPSPSPSPFNTGSPSPSSPSIPPLSRSNSSSSIATNTSLSAPAFAGVTTQTFDMDIMPLDQPMSSDETNPIISDSAPIHSTDDSIETSASSSLVEYGQYWTVEHIDKTKIMVKELVTQSLIPFMERNIQHWNEQVASGRRGLTGRLFGASRRLFGTNHSRNPSAQSIQTIPAHGKNVPSGTNSLIIYPYGAPEAQMRKLADFAFMLRDYKFAQVIYDTARRDYATDKAYKYHAGTQEMIGICFLMMNQPLANKVDVDRNFELAVQQYIGRCRSPFHATRTTVIYYELLKSRRMWKEIPTALVRMTGEDSDLRSALFLEQAAHCFLRSSHPMVRKYSFHLVMAGHRYVKASQRMLALRCYKLASIVLNDDQWSVAKSHVQFALGRQSFHLGHLEDAVNYFANVLPDAKQTPSQQIAHIREFLFIYQQYATQMGIDPRKETLPDLRIPTIDDKSIRVSLSNTQRNTDNQDEWATMERELLETNIEKGYILKSKKALALQQQDDNRVICAVGEPTTVRLELCNPLQVAVTLSEIILGCQYRTSIQANQESFDTDQFADEGMIEGTPILDSSGMFDFGDFALQKISQVTLDPLEHHFVILTIIPRKEGSITITGLHFTFNDLVHTFRPFHKKGKRLNNTKEERMNVTYAPDRSLDILVTPPMPLLDITFHNIPETILSGQVIQGVLEINNKGNKGLTSLQLKTNQPSFICVGHPEQVDKPIYDCGSTHENKDFKNQIFDPSVISIPLPSEGDQQNTVQPGKTTLVPLWVRGDRIGKHTLKFLFSYQSEEENSAIAQRTLRYTLHVQVTPSLKINAFTRPSMTATNEFILGVEIENLLPVASFDLRQLTAASALWSITPLSIDLDSEQDISDKTSIPPRQTTFVYFKIRKTHTNPPLSPLTSPEDWTSHALAKLLANDDTYDPPPPIDLAVTNLSFRKSVIPYNTVPLRNFALCSRINWRTSNLQTHYPTISKEKQTSVFTLYNSSDIDLTLYWDIPTMQLHGHHYIIGVNLGILQNPYQQQHHQTQHSGSKDGGGSSARALFEATHKERTALVNSLTRNLAIKEEGPVKLMTQALDSIQHDFTENG</sequence>
<dbReference type="InterPro" id="IPR058541">
    <property type="entry name" value="Ig_TPPC8_1st"/>
</dbReference>
<dbReference type="InterPro" id="IPR058538">
    <property type="entry name" value="Ig_TPPC8_2nd"/>
</dbReference>
<feature type="compositionally biased region" description="Pro residues" evidence="1">
    <location>
        <begin position="154"/>
        <end position="165"/>
    </location>
</feature>
<keyword evidence="5" id="KW-1185">Reference proteome</keyword>
<dbReference type="InterPro" id="IPR024420">
    <property type="entry name" value="TRAPP_III_complex_Trs85"/>
</dbReference>
<dbReference type="GO" id="GO:1990072">
    <property type="term" value="C:TRAPPIII protein complex"/>
    <property type="evidence" value="ECO:0007669"/>
    <property type="project" value="TreeGrafter"/>
</dbReference>
<dbReference type="STRING" id="90262.A0A1X2IFN3"/>
<name>A0A1X2IFN3_9FUNG</name>
<protein>
    <submittedName>
        <fullName evidence="4">ER-golgi trafficking TRAPP I complex 85 kDa subunit-domain-containing protein</fullName>
    </submittedName>
</protein>
<evidence type="ECO:0000313" key="5">
    <source>
        <dbReference type="Proteomes" id="UP000193560"/>
    </source>
</evidence>
<dbReference type="Pfam" id="PF12739">
    <property type="entry name" value="TRAPPC-Trs85"/>
    <property type="match status" value="1"/>
</dbReference>
<accession>A0A1X2IFN3</accession>
<dbReference type="EMBL" id="MCGE01000013">
    <property type="protein sequence ID" value="ORZ15022.1"/>
    <property type="molecule type" value="Genomic_DNA"/>
</dbReference>
<proteinExistence type="predicted"/>
<feature type="domain" description="TPPC8 first Ig-like" evidence="3">
    <location>
        <begin position="621"/>
        <end position="831"/>
    </location>
</feature>
<evidence type="ECO:0000256" key="1">
    <source>
        <dbReference type="SAM" id="MobiDB-lite"/>
    </source>
</evidence>
<feature type="compositionally biased region" description="Low complexity" evidence="1">
    <location>
        <begin position="181"/>
        <end position="192"/>
    </location>
</feature>
<dbReference type="PANTHER" id="PTHR12975:SF6">
    <property type="entry name" value="TRAFFICKING PROTEIN PARTICLE COMPLEX SUBUNIT 8"/>
    <property type="match status" value="1"/>
</dbReference>
<reference evidence="4 5" key="1">
    <citation type="submission" date="2016-07" db="EMBL/GenBank/DDBJ databases">
        <title>Pervasive Adenine N6-methylation of Active Genes in Fungi.</title>
        <authorList>
            <consortium name="DOE Joint Genome Institute"/>
            <person name="Mondo S.J."/>
            <person name="Dannebaum R.O."/>
            <person name="Kuo R.C."/>
            <person name="Labutti K."/>
            <person name="Haridas S."/>
            <person name="Kuo A."/>
            <person name="Salamov A."/>
            <person name="Ahrendt S.R."/>
            <person name="Lipzen A."/>
            <person name="Sullivan W."/>
            <person name="Andreopoulos W.B."/>
            <person name="Clum A."/>
            <person name="Lindquist E."/>
            <person name="Daum C."/>
            <person name="Ramamoorthy G.K."/>
            <person name="Gryganskyi A."/>
            <person name="Culley D."/>
            <person name="Magnuson J.K."/>
            <person name="James T.Y."/>
            <person name="O'Malley M.A."/>
            <person name="Stajich J.E."/>
            <person name="Spatafora J.W."/>
            <person name="Visel A."/>
            <person name="Grigoriev I.V."/>
        </authorList>
    </citation>
    <scope>NUCLEOTIDE SEQUENCE [LARGE SCALE GENOMIC DNA]</scope>
    <source>
        <strain evidence="4 5">NRRL 1336</strain>
    </source>
</reference>
<dbReference type="Pfam" id="PF24545">
    <property type="entry name" value="Ig_TPPC8_1st"/>
    <property type="match status" value="1"/>
</dbReference>
<evidence type="ECO:0000259" key="3">
    <source>
        <dbReference type="Pfam" id="PF24545"/>
    </source>
</evidence>
<dbReference type="Proteomes" id="UP000193560">
    <property type="component" value="Unassembled WGS sequence"/>
</dbReference>
<evidence type="ECO:0000313" key="4">
    <source>
        <dbReference type="EMBL" id="ORZ15022.1"/>
    </source>
</evidence>
<dbReference type="AlphaFoldDB" id="A0A1X2IFN3"/>